<reference evidence="7 8" key="1">
    <citation type="submission" date="2021-03" db="EMBL/GenBank/DDBJ databases">
        <title>Sequencing the genomes of 1000 actinobacteria strains.</title>
        <authorList>
            <person name="Klenk H.-P."/>
        </authorList>
    </citation>
    <scope>NUCLEOTIDE SEQUENCE [LARGE SCALE GENOMIC DNA]</scope>
    <source>
        <strain evidence="7 8">DSM 18824</strain>
    </source>
</reference>
<dbReference type="PANTHER" id="PTHR30290:SF10">
    <property type="entry name" value="PERIPLASMIC OLIGOPEPTIDE-BINDING PROTEIN-RELATED"/>
    <property type="match status" value="1"/>
</dbReference>
<proteinExistence type="inferred from homology"/>
<keyword evidence="4 5" id="KW-0732">Signal</keyword>
<comment type="caution">
    <text evidence="7">The sequence shown here is derived from an EMBL/GenBank/DDBJ whole genome shotgun (WGS) entry which is preliminary data.</text>
</comment>
<evidence type="ECO:0000256" key="3">
    <source>
        <dbReference type="ARBA" id="ARBA00022448"/>
    </source>
</evidence>
<evidence type="ECO:0000256" key="2">
    <source>
        <dbReference type="ARBA" id="ARBA00005695"/>
    </source>
</evidence>
<protein>
    <submittedName>
        <fullName evidence="7">Peptide/nickel transport system substrate-binding protein</fullName>
    </submittedName>
</protein>
<dbReference type="RefSeq" id="WP_209694681.1">
    <property type="nucleotide sequence ID" value="NZ_BAAAVU010000002.1"/>
</dbReference>
<evidence type="ECO:0000256" key="5">
    <source>
        <dbReference type="SAM" id="SignalP"/>
    </source>
</evidence>
<sequence>MRPVIVSTGLAALLAVGAACSPTNTPASGGQSGRPFTVNWAASISSLDPAFVCPGDDNSLASNFYGRLVKLSTTQDGDGFATANPDPSKVRPDFATSWQVSGDGKTYTFKLPAGKKFANGDPLDASAVKYSLERTVNMGACGALSLQLGITDPPLVQSVEAPDATTVVLHLRQAYPAILYSLAQSRGSIYDPKLIEANGGTQPGKPNQWLTSHTASSSGPYVLKEYVPGSYAVLERNPNYYGTPARESSVRINFITSVPTLLLQAENGQADVTLGLPPQSVKNLSQKNCCKVVSASSSTPVTVSLNHNGPVTDNVKFRAALTYAVPYSDIISKVAYGYGDSYYGPVVPGMAGYNQALEPARAYDPAKAKQILADSGVKSPQLELMINPTAPGVSDIATLLQSAWQNIGVKVNIVAKPPTDFSTLFNDGKYQSALLFENSTPIGGYELRKKLTCGSHFNNQHICIPGSMPLLQQLNNTADAAKQQPIVDQLVKLWVANSPTIILYRARFTAVLGKDVKQFEYAANTRIADWGR</sequence>
<dbReference type="InterPro" id="IPR039424">
    <property type="entry name" value="SBP_5"/>
</dbReference>
<dbReference type="EMBL" id="JAGINT010000001">
    <property type="protein sequence ID" value="MBP2351833.1"/>
    <property type="molecule type" value="Genomic_DNA"/>
</dbReference>
<dbReference type="CDD" id="cd08512">
    <property type="entry name" value="PBP2_NikA_DppA_OppA_like_7"/>
    <property type="match status" value="1"/>
</dbReference>
<dbReference type="PIRSF" id="PIRSF002741">
    <property type="entry name" value="MppA"/>
    <property type="match status" value="1"/>
</dbReference>
<dbReference type="Gene3D" id="3.10.105.10">
    <property type="entry name" value="Dipeptide-binding Protein, Domain 3"/>
    <property type="match status" value="1"/>
</dbReference>
<organism evidence="7 8">
    <name type="scientific">Kribbella aluminosa</name>
    <dbReference type="NCBI Taxonomy" id="416017"/>
    <lineage>
        <taxon>Bacteria</taxon>
        <taxon>Bacillati</taxon>
        <taxon>Actinomycetota</taxon>
        <taxon>Actinomycetes</taxon>
        <taxon>Propionibacteriales</taxon>
        <taxon>Kribbellaceae</taxon>
        <taxon>Kribbella</taxon>
    </lineage>
</organism>
<accession>A0ABS4UJL6</accession>
<comment type="similarity">
    <text evidence="2">Belongs to the bacterial solute-binding protein 5 family.</text>
</comment>
<dbReference type="InterPro" id="IPR000914">
    <property type="entry name" value="SBP_5_dom"/>
</dbReference>
<dbReference type="Pfam" id="PF00496">
    <property type="entry name" value="SBP_bac_5"/>
    <property type="match status" value="1"/>
</dbReference>
<feature type="signal peptide" evidence="5">
    <location>
        <begin position="1"/>
        <end position="18"/>
    </location>
</feature>
<evidence type="ECO:0000313" key="8">
    <source>
        <dbReference type="Proteomes" id="UP000755585"/>
    </source>
</evidence>
<gene>
    <name evidence="7" type="ORF">JOF29_002916</name>
</gene>
<dbReference type="PANTHER" id="PTHR30290">
    <property type="entry name" value="PERIPLASMIC BINDING COMPONENT OF ABC TRANSPORTER"/>
    <property type="match status" value="1"/>
</dbReference>
<evidence type="ECO:0000259" key="6">
    <source>
        <dbReference type="Pfam" id="PF00496"/>
    </source>
</evidence>
<feature type="domain" description="Solute-binding protein family 5" evidence="6">
    <location>
        <begin position="89"/>
        <end position="434"/>
    </location>
</feature>
<name>A0ABS4UJL6_9ACTN</name>
<evidence type="ECO:0000313" key="7">
    <source>
        <dbReference type="EMBL" id="MBP2351833.1"/>
    </source>
</evidence>
<keyword evidence="3" id="KW-0813">Transport</keyword>
<dbReference type="PROSITE" id="PS51257">
    <property type="entry name" value="PROKAR_LIPOPROTEIN"/>
    <property type="match status" value="1"/>
</dbReference>
<comment type="subcellular location">
    <subcellularLocation>
        <location evidence="1">Cell envelope</location>
    </subcellularLocation>
</comment>
<keyword evidence="8" id="KW-1185">Reference proteome</keyword>
<dbReference type="SUPFAM" id="SSF53850">
    <property type="entry name" value="Periplasmic binding protein-like II"/>
    <property type="match status" value="1"/>
</dbReference>
<feature type="chain" id="PRO_5047133073" evidence="5">
    <location>
        <begin position="19"/>
        <end position="532"/>
    </location>
</feature>
<dbReference type="Proteomes" id="UP000755585">
    <property type="component" value="Unassembled WGS sequence"/>
</dbReference>
<dbReference type="InterPro" id="IPR030678">
    <property type="entry name" value="Peptide/Ni-bd"/>
</dbReference>
<dbReference type="Gene3D" id="3.40.190.10">
    <property type="entry name" value="Periplasmic binding protein-like II"/>
    <property type="match status" value="1"/>
</dbReference>
<evidence type="ECO:0000256" key="4">
    <source>
        <dbReference type="ARBA" id="ARBA00022729"/>
    </source>
</evidence>
<evidence type="ECO:0000256" key="1">
    <source>
        <dbReference type="ARBA" id="ARBA00004196"/>
    </source>
</evidence>